<accession>A0AAJ0BEL1</accession>
<dbReference type="InterPro" id="IPR056121">
    <property type="entry name" value="DUF7704"/>
</dbReference>
<proteinExistence type="predicted"/>
<protein>
    <recommendedName>
        <fullName evidence="2">DUF7704 domain-containing protein</fullName>
    </recommendedName>
</protein>
<evidence type="ECO:0000259" key="2">
    <source>
        <dbReference type="Pfam" id="PF24803"/>
    </source>
</evidence>
<dbReference type="PANTHER" id="PTHR37019">
    <property type="entry name" value="CHROMOSOME 1, WHOLE GENOME SHOTGUN SEQUENCE"/>
    <property type="match status" value="1"/>
</dbReference>
<gene>
    <name evidence="3" type="ORF">QBC47DRAFT_402016</name>
</gene>
<dbReference type="EMBL" id="MU839833">
    <property type="protein sequence ID" value="KAK1755854.1"/>
    <property type="molecule type" value="Genomic_DNA"/>
</dbReference>
<keyword evidence="4" id="KW-1185">Reference proteome</keyword>
<dbReference type="Proteomes" id="UP001239445">
    <property type="component" value="Unassembled WGS sequence"/>
</dbReference>
<feature type="transmembrane region" description="Helical" evidence="1">
    <location>
        <begin position="54"/>
        <end position="73"/>
    </location>
</feature>
<feature type="domain" description="DUF7704" evidence="2">
    <location>
        <begin position="4"/>
        <end position="138"/>
    </location>
</feature>
<evidence type="ECO:0000313" key="3">
    <source>
        <dbReference type="EMBL" id="KAK1755854.1"/>
    </source>
</evidence>
<name>A0AAJ0BEL1_9PEZI</name>
<organism evidence="3 4">
    <name type="scientific">Echria macrotheca</name>
    <dbReference type="NCBI Taxonomy" id="438768"/>
    <lineage>
        <taxon>Eukaryota</taxon>
        <taxon>Fungi</taxon>
        <taxon>Dikarya</taxon>
        <taxon>Ascomycota</taxon>
        <taxon>Pezizomycotina</taxon>
        <taxon>Sordariomycetes</taxon>
        <taxon>Sordariomycetidae</taxon>
        <taxon>Sordariales</taxon>
        <taxon>Schizotheciaceae</taxon>
        <taxon>Echria</taxon>
    </lineage>
</organism>
<dbReference type="Pfam" id="PF24803">
    <property type="entry name" value="DUF7704"/>
    <property type="match status" value="1"/>
</dbReference>
<keyword evidence="1" id="KW-0472">Membrane</keyword>
<dbReference type="PANTHER" id="PTHR37019:SF1">
    <property type="entry name" value="EXPERA DOMAIN-CONTAINING PROTEIN"/>
    <property type="match status" value="1"/>
</dbReference>
<evidence type="ECO:0000256" key="1">
    <source>
        <dbReference type="SAM" id="Phobius"/>
    </source>
</evidence>
<evidence type="ECO:0000313" key="4">
    <source>
        <dbReference type="Proteomes" id="UP001239445"/>
    </source>
</evidence>
<feature type="transmembrane region" description="Helical" evidence="1">
    <location>
        <begin position="85"/>
        <end position="102"/>
    </location>
</feature>
<keyword evidence="1" id="KW-0812">Transmembrane</keyword>
<comment type="caution">
    <text evidence="3">The sequence shown here is derived from an EMBL/GenBank/DDBJ whole genome shotgun (WGS) entry which is preliminary data.</text>
</comment>
<reference evidence="3" key="1">
    <citation type="submission" date="2023-06" db="EMBL/GenBank/DDBJ databases">
        <title>Genome-scale phylogeny and comparative genomics of the fungal order Sordariales.</title>
        <authorList>
            <consortium name="Lawrence Berkeley National Laboratory"/>
            <person name="Hensen N."/>
            <person name="Bonometti L."/>
            <person name="Westerberg I."/>
            <person name="Brannstrom I.O."/>
            <person name="Guillou S."/>
            <person name="Cros-Aarteil S."/>
            <person name="Calhoun S."/>
            <person name="Haridas S."/>
            <person name="Kuo A."/>
            <person name="Mondo S."/>
            <person name="Pangilinan J."/>
            <person name="Riley R."/>
            <person name="Labutti K."/>
            <person name="Andreopoulos B."/>
            <person name="Lipzen A."/>
            <person name="Chen C."/>
            <person name="Yanf M."/>
            <person name="Daum C."/>
            <person name="Ng V."/>
            <person name="Clum A."/>
            <person name="Steindorff A."/>
            <person name="Ohm R."/>
            <person name="Martin F."/>
            <person name="Silar P."/>
            <person name="Natvig D."/>
            <person name="Lalanne C."/>
            <person name="Gautier V."/>
            <person name="Ament-Velasquez S.L."/>
            <person name="Kruys A."/>
            <person name="Hutchinson M.I."/>
            <person name="Powell A.J."/>
            <person name="Barry K."/>
            <person name="Miller A.N."/>
            <person name="Grigoriev I.V."/>
            <person name="Debuchy R."/>
            <person name="Gladieux P."/>
            <person name="Thoren M.H."/>
            <person name="Johannesson H."/>
        </authorList>
    </citation>
    <scope>NUCLEOTIDE SEQUENCE</scope>
    <source>
        <strain evidence="3">PSN4</strain>
    </source>
</reference>
<sequence>MTNKIPTLPFITLTIIEPLMSLNGVRIALTNPNLLIHTYLTRGAVSYVPETQTLYTQLAGFWLLFAYLEFFVLRPRRDDLWLWKRVCFGFLVSDVVYFWAAAQGVGGWGTWVDVSEWTGDEWTVSLGALWPGVMRGVVVFGL</sequence>
<keyword evidence="1" id="KW-1133">Transmembrane helix</keyword>
<dbReference type="AlphaFoldDB" id="A0AAJ0BEL1"/>